<name>E3LW34_CAERE</name>
<dbReference type="eggNOG" id="ENOG502SXI0">
    <property type="taxonomic scope" value="Eukaryota"/>
</dbReference>
<dbReference type="OMA" id="YYMKRES"/>
<evidence type="ECO:0000313" key="4">
    <source>
        <dbReference type="Proteomes" id="UP000008281"/>
    </source>
</evidence>
<dbReference type="FunCoup" id="E3LW34">
    <property type="interactions" value="595"/>
</dbReference>
<organism evidence="4">
    <name type="scientific">Caenorhabditis remanei</name>
    <name type="common">Caenorhabditis vulgaris</name>
    <dbReference type="NCBI Taxonomy" id="31234"/>
    <lineage>
        <taxon>Eukaryota</taxon>
        <taxon>Metazoa</taxon>
        <taxon>Ecdysozoa</taxon>
        <taxon>Nematoda</taxon>
        <taxon>Chromadorea</taxon>
        <taxon>Rhabditida</taxon>
        <taxon>Rhabditina</taxon>
        <taxon>Rhabditomorpha</taxon>
        <taxon>Rhabditoidea</taxon>
        <taxon>Rhabditidae</taxon>
        <taxon>Peloderinae</taxon>
        <taxon>Caenorhabditis</taxon>
    </lineage>
</organism>
<evidence type="ECO:0000256" key="1">
    <source>
        <dbReference type="SAM" id="MobiDB-lite"/>
    </source>
</evidence>
<sequence length="481" mass="53809">MKIVLSILATSVLFVKAGFHEECQQTLREGRLRVETIAEKLASREIDRLVSLMSKSKDQIKSYKDESLNLSPKLQDLIKIRDGQPPCPQPNATMFTTSTTTTTPKPTTTAPATTAADTTTNGNTDGATSGAPAGSTSSAPAGSTSSAPAGSTSSAPTSSAAPEVVEEKKKGKDEGKKSEKFNPSKVYVTRTNDMDPFSWYMKTLHYYMKRESEVCNNQITDLNSVTEDQLFGYFSTLAAAHPGPFCSLCHRFTEEIHSKVLKPNSLLIADDEYHISHLLYNHFPSPKSICTAIAPGCDEDYALKVGNLTESVVCLECTACMSITNVLQHKIFLQPAMLDQVYNWLRGNLFHNICAELCLAFQGLDIPLFPHGLTYDGCQNVMKKKFYQLIDVATVITRPERFCSLEIQWCELNEQPNALHCLRELCQEYFKDTPQTRWLCSQIPDRPEQADAFLNIHQTKVRKEKKDYHVKFQQRNLHDEL</sequence>
<dbReference type="AlphaFoldDB" id="E3LW34"/>
<gene>
    <name evidence="3" type="ORF">CRE_29847</name>
</gene>
<accession>E3LW34</accession>
<dbReference type="RefSeq" id="XP_003112068.2">
    <property type="nucleotide sequence ID" value="XM_003112020.2"/>
</dbReference>
<feature type="region of interest" description="Disordered" evidence="1">
    <location>
        <begin position="80"/>
        <end position="179"/>
    </location>
</feature>
<feature type="signal peptide" evidence="2">
    <location>
        <begin position="1"/>
        <end position="17"/>
    </location>
</feature>
<dbReference type="EMBL" id="DS268416">
    <property type="protein sequence ID" value="EFP12502.1"/>
    <property type="molecule type" value="Genomic_DNA"/>
</dbReference>
<proteinExistence type="predicted"/>
<dbReference type="OrthoDB" id="5797053at2759"/>
<dbReference type="CTD" id="9809924"/>
<dbReference type="GeneID" id="9809924"/>
<feature type="compositionally biased region" description="Basic and acidic residues" evidence="1">
    <location>
        <begin position="165"/>
        <end position="179"/>
    </location>
</feature>
<protein>
    <submittedName>
        <fullName evidence="3">Uncharacterized protein</fullName>
    </submittedName>
</protein>
<dbReference type="KEGG" id="crq:GCK72_002366"/>
<feature type="chain" id="PRO_5003175806" evidence="2">
    <location>
        <begin position="18"/>
        <end position="481"/>
    </location>
</feature>
<evidence type="ECO:0000256" key="2">
    <source>
        <dbReference type="SAM" id="SignalP"/>
    </source>
</evidence>
<dbReference type="Proteomes" id="UP000008281">
    <property type="component" value="Unassembled WGS sequence"/>
</dbReference>
<dbReference type="InParanoid" id="E3LW34"/>
<evidence type="ECO:0000313" key="3">
    <source>
        <dbReference type="EMBL" id="EFP12502.1"/>
    </source>
</evidence>
<keyword evidence="2" id="KW-0732">Signal</keyword>
<keyword evidence="4" id="KW-1185">Reference proteome</keyword>
<dbReference type="HOGENOM" id="CLU_604443_0_0_1"/>
<feature type="compositionally biased region" description="Low complexity" evidence="1">
    <location>
        <begin position="96"/>
        <end position="163"/>
    </location>
</feature>
<reference evidence="3" key="1">
    <citation type="submission" date="2007-07" db="EMBL/GenBank/DDBJ databases">
        <title>PCAP assembly of the Caenorhabditis remanei genome.</title>
        <authorList>
            <consortium name="The Caenorhabditis remanei Sequencing Consortium"/>
            <person name="Wilson R.K."/>
        </authorList>
    </citation>
    <scope>NUCLEOTIDE SEQUENCE [LARGE SCALE GENOMIC DNA]</scope>
    <source>
        <strain evidence="3">PB4641</strain>
    </source>
</reference>